<dbReference type="Proteomes" id="UP000253507">
    <property type="component" value="Unassembled WGS sequence"/>
</dbReference>
<gene>
    <name evidence="1" type="ORF">DQ392_18005</name>
</gene>
<sequence>MTEKDFPGQLITEEGGFTFKHDPGAKGGKVYAGHNLRGEFLVMDVGDEHTPTGIYVKAWKRSDFLYADTYAGAAACIIAYQYGTQAATGDETPEEGTPEGDALANCAEPLCGRERPRWTLERVGGRLVCNPQYAMNCGRCHPAGSFVVHYTEKEHRHGPMPDGHAVCGICGTHGPADDMHVYGKGYMCKTHTTDELDAWVRAQPL</sequence>
<evidence type="ECO:0000313" key="2">
    <source>
        <dbReference type="Proteomes" id="UP000253507"/>
    </source>
</evidence>
<organism evidence="1 2">
    <name type="scientific">Streptomyces reniochalinae</name>
    <dbReference type="NCBI Taxonomy" id="2250578"/>
    <lineage>
        <taxon>Bacteria</taxon>
        <taxon>Bacillati</taxon>
        <taxon>Actinomycetota</taxon>
        <taxon>Actinomycetes</taxon>
        <taxon>Kitasatosporales</taxon>
        <taxon>Streptomycetaceae</taxon>
        <taxon>Streptomyces</taxon>
    </lineage>
</organism>
<evidence type="ECO:0000313" key="1">
    <source>
        <dbReference type="EMBL" id="RCG16973.1"/>
    </source>
</evidence>
<reference evidence="1 2" key="1">
    <citation type="submission" date="2018-06" db="EMBL/GenBank/DDBJ databases">
        <title>Streptomyces reniochalinae sp. nov. and Streptomyces diacarnus sp. nov. from marine sponges.</title>
        <authorList>
            <person name="Li L."/>
        </authorList>
    </citation>
    <scope>NUCLEOTIDE SEQUENCE [LARGE SCALE GENOMIC DNA]</scope>
    <source>
        <strain evidence="1 2">LHW50302</strain>
    </source>
</reference>
<protein>
    <submittedName>
        <fullName evidence="1">Uncharacterized protein</fullName>
    </submittedName>
</protein>
<dbReference type="AlphaFoldDB" id="A0A367EG83"/>
<keyword evidence="2" id="KW-1185">Reference proteome</keyword>
<proteinExistence type="predicted"/>
<accession>A0A367EG83</accession>
<comment type="caution">
    <text evidence="1">The sequence shown here is derived from an EMBL/GenBank/DDBJ whole genome shotgun (WGS) entry which is preliminary data.</text>
</comment>
<dbReference type="EMBL" id="QOIM01000037">
    <property type="protein sequence ID" value="RCG16973.1"/>
    <property type="molecule type" value="Genomic_DNA"/>
</dbReference>
<name>A0A367EG83_9ACTN</name>
<dbReference type="RefSeq" id="WP_114016668.1">
    <property type="nucleotide sequence ID" value="NZ_QOIM01000037.1"/>
</dbReference>